<dbReference type="Proteomes" id="UP000250235">
    <property type="component" value="Unassembled WGS sequence"/>
</dbReference>
<sequence>MVLMFKALMTSGLKGFLGCPVVLYEVALVRIFENASVRDGVVISTVGGKQVEISEELFASSFEFPVDGLTDLSDVPKDIVFDARSIFSLSCEHMSSSDKKREMKIEFHLLSDILVKTISVKAGSFDAVTRERFLMMDAINGGVKINWSRLLFNIFKDMVTPGSKQAKGYAIQICLLLKNVPHLALGDSKEFPASKILTDKTVHRYITVNDKLEVEDVSRVKKTPVKRAMSRKRSAAVDEPVVKKKRTCVGKASAVTASPSLEAVSIQTVAPISTMPHSAPKRKIQKRKRRLELGSADEIVEEPTAVAVVAIENPVPADADVVDEGISTADDVDNIIEQVIAETAQLETEEEVTLSVDQTLEIRRNQELMRWSIVVQEQTVQTAAVEKKTDDESLSLEEMLLKISEDSVLPSAAGEITKIQFSKGISIKGVDEGDWYNASLPKIPANAKGKAPLKTINSVRGNPSKEIFTLICADFDFLVQKREKIIIEVEQFFNSYSFKNGCPESDSVLCQRGNDSILGSGTGRVVLVYLKEKRVIVVLLLPDPIPTFGPRAGGRPSWSNIGQLSWYNEGMPELVQLRTTRLQSGAVKEETSWEGNQLENKLSANQLKDQLEKNQLSNQLVETSPKFSNQLNAQKREKIEIMRRQFIRVQIDLLCCPHQVHICTVRTCSKSTKPAEALNAKDTKYNYDRTFQKPLQRLYALCPTD</sequence>
<evidence type="ECO:0000313" key="2">
    <source>
        <dbReference type="Proteomes" id="UP000250235"/>
    </source>
</evidence>
<evidence type="ECO:0008006" key="3">
    <source>
        <dbReference type="Google" id="ProtNLM"/>
    </source>
</evidence>
<keyword evidence="2" id="KW-1185">Reference proteome</keyword>
<dbReference type="AlphaFoldDB" id="A0A2Z7BXQ6"/>
<gene>
    <name evidence="1" type="ORF">F511_27713</name>
</gene>
<dbReference type="EMBL" id="KV001287">
    <property type="protein sequence ID" value="KZV39259.1"/>
    <property type="molecule type" value="Genomic_DNA"/>
</dbReference>
<accession>A0A2Z7BXQ6</accession>
<organism evidence="1 2">
    <name type="scientific">Dorcoceras hygrometricum</name>
    <dbReference type="NCBI Taxonomy" id="472368"/>
    <lineage>
        <taxon>Eukaryota</taxon>
        <taxon>Viridiplantae</taxon>
        <taxon>Streptophyta</taxon>
        <taxon>Embryophyta</taxon>
        <taxon>Tracheophyta</taxon>
        <taxon>Spermatophyta</taxon>
        <taxon>Magnoliopsida</taxon>
        <taxon>eudicotyledons</taxon>
        <taxon>Gunneridae</taxon>
        <taxon>Pentapetalae</taxon>
        <taxon>asterids</taxon>
        <taxon>lamiids</taxon>
        <taxon>Lamiales</taxon>
        <taxon>Gesneriaceae</taxon>
        <taxon>Didymocarpoideae</taxon>
        <taxon>Trichosporeae</taxon>
        <taxon>Loxocarpinae</taxon>
        <taxon>Dorcoceras</taxon>
    </lineage>
</organism>
<name>A0A2Z7BXQ6_9LAMI</name>
<reference evidence="1 2" key="1">
    <citation type="journal article" date="2015" name="Proc. Natl. Acad. Sci. U.S.A.">
        <title>The resurrection genome of Boea hygrometrica: A blueprint for survival of dehydration.</title>
        <authorList>
            <person name="Xiao L."/>
            <person name="Yang G."/>
            <person name="Zhang L."/>
            <person name="Yang X."/>
            <person name="Zhao S."/>
            <person name="Ji Z."/>
            <person name="Zhou Q."/>
            <person name="Hu M."/>
            <person name="Wang Y."/>
            <person name="Chen M."/>
            <person name="Xu Y."/>
            <person name="Jin H."/>
            <person name="Xiao X."/>
            <person name="Hu G."/>
            <person name="Bao F."/>
            <person name="Hu Y."/>
            <person name="Wan P."/>
            <person name="Li L."/>
            <person name="Deng X."/>
            <person name="Kuang T."/>
            <person name="Xiang C."/>
            <person name="Zhu J.K."/>
            <person name="Oliver M.J."/>
            <person name="He Y."/>
        </authorList>
    </citation>
    <scope>NUCLEOTIDE SEQUENCE [LARGE SCALE GENOMIC DNA]</scope>
    <source>
        <strain evidence="2">cv. XS01</strain>
    </source>
</reference>
<evidence type="ECO:0000313" key="1">
    <source>
        <dbReference type="EMBL" id="KZV39259.1"/>
    </source>
</evidence>
<proteinExistence type="predicted"/>
<protein>
    <recommendedName>
        <fullName evidence="3">Splicing factor 3B subunit 1-like</fullName>
    </recommendedName>
</protein>